<organism evidence="2 3">
    <name type="scientific">Trapa incisa</name>
    <dbReference type="NCBI Taxonomy" id="236973"/>
    <lineage>
        <taxon>Eukaryota</taxon>
        <taxon>Viridiplantae</taxon>
        <taxon>Streptophyta</taxon>
        <taxon>Embryophyta</taxon>
        <taxon>Tracheophyta</taxon>
        <taxon>Spermatophyta</taxon>
        <taxon>Magnoliopsida</taxon>
        <taxon>eudicotyledons</taxon>
        <taxon>Gunneridae</taxon>
        <taxon>Pentapetalae</taxon>
        <taxon>rosids</taxon>
        <taxon>malvids</taxon>
        <taxon>Myrtales</taxon>
        <taxon>Lythraceae</taxon>
        <taxon>Trapa</taxon>
    </lineage>
</organism>
<keyword evidence="3" id="KW-1185">Reference proteome</keyword>
<keyword evidence="1" id="KW-0472">Membrane</keyword>
<proteinExistence type="predicted"/>
<feature type="transmembrane region" description="Helical" evidence="1">
    <location>
        <begin position="51"/>
        <end position="72"/>
    </location>
</feature>
<name>A0AAN7KZZ1_9MYRT</name>
<evidence type="ECO:0000256" key="1">
    <source>
        <dbReference type="SAM" id="Phobius"/>
    </source>
</evidence>
<evidence type="ECO:0000313" key="2">
    <source>
        <dbReference type="EMBL" id="KAK4773513.1"/>
    </source>
</evidence>
<keyword evidence="1" id="KW-0812">Transmembrane</keyword>
<dbReference type="AlphaFoldDB" id="A0AAN7KZZ1"/>
<dbReference type="Proteomes" id="UP001345219">
    <property type="component" value="Chromosome 22"/>
</dbReference>
<protein>
    <submittedName>
        <fullName evidence="2">Uncharacterized protein</fullName>
    </submittedName>
</protein>
<sequence>MYMDGNCLAKVVSSRCMDWLSYMFSDQRGALHESLCSLHQHWYYWADPCPIFGACLLCGILNLMQICCHFIVSSQPSVIREDTVEPTRQNLTALFHLSLSYMRTL</sequence>
<accession>A0AAN7KZZ1</accession>
<gene>
    <name evidence="2" type="ORF">SAY87_028532</name>
</gene>
<keyword evidence="1" id="KW-1133">Transmembrane helix</keyword>
<evidence type="ECO:0000313" key="3">
    <source>
        <dbReference type="Proteomes" id="UP001345219"/>
    </source>
</evidence>
<reference evidence="2 3" key="1">
    <citation type="journal article" date="2023" name="Hortic Res">
        <title>Pangenome of water caltrop reveals structural variations and asymmetric subgenome divergence after allopolyploidization.</title>
        <authorList>
            <person name="Zhang X."/>
            <person name="Chen Y."/>
            <person name="Wang L."/>
            <person name="Yuan Y."/>
            <person name="Fang M."/>
            <person name="Shi L."/>
            <person name="Lu R."/>
            <person name="Comes H.P."/>
            <person name="Ma Y."/>
            <person name="Chen Y."/>
            <person name="Huang G."/>
            <person name="Zhou Y."/>
            <person name="Zheng Z."/>
            <person name="Qiu Y."/>
        </authorList>
    </citation>
    <scope>NUCLEOTIDE SEQUENCE [LARGE SCALE GENOMIC DNA]</scope>
    <source>
        <tissue evidence="2">Roots</tissue>
    </source>
</reference>
<dbReference type="EMBL" id="JAXIOK010000004">
    <property type="protein sequence ID" value="KAK4773513.1"/>
    <property type="molecule type" value="Genomic_DNA"/>
</dbReference>
<comment type="caution">
    <text evidence="2">The sequence shown here is derived from an EMBL/GenBank/DDBJ whole genome shotgun (WGS) entry which is preliminary data.</text>
</comment>